<proteinExistence type="inferred from homology"/>
<dbReference type="GO" id="GO:0005737">
    <property type="term" value="C:cytoplasm"/>
    <property type="evidence" value="ECO:0007669"/>
    <property type="project" value="UniProtKB-SubCell"/>
</dbReference>
<dbReference type="Gene3D" id="2.60.40.10">
    <property type="entry name" value="Immunoglobulins"/>
    <property type="match status" value="3"/>
</dbReference>
<dbReference type="Proteomes" id="UP000663824">
    <property type="component" value="Unassembled WGS sequence"/>
</dbReference>
<dbReference type="InterPro" id="IPR036028">
    <property type="entry name" value="SH3-like_dom_sf"/>
</dbReference>
<dbReference type="InterPro" id="IPR007110">
    <property type="entry name" value="Ig-like_dom"/>
</dbReference>
<feature type="domain" description="Ig-like" evidence="11">
    <location>
        <begin position="374"/>
        <end position="462"/>
    </location>
</feature>
<dbReference type="PANTHER" id="PTHR47633:SF8">
    <property type="entry name" value="SPEG NEIGHBOR PROTEIN"/>
    <property type="match status" value="1"/>
</dbReference>
<feature type="domain" description="Ig-like" evidence="11">
    <location>
        <begin position="10"/>
        <end position="107"/>
    </location>
</feature>
<keyword evidence="3 7" id="KW-0728">SH3 domain</keyword>
<protein>
    <submittedName>
        <fullName evidence="13">Uncharacterized protein</fullName>
    </submittedName>
</protein>
<dbReference type="AlphaFoldDB" id="A0A816V9B3"/>
<dbReference type="GO" id="GO:0004672">
    <property type="term" value="F:protein kinase activity"/>
    <property type="evidence" value="ECO:0007669"/>
    <property type="project" value="TreeGrafter"/>
</dbReference>
<evidence type="ECO:0000256" key="4">
    <source>
        <dbReference type="ARBA" id="ARBA00022490"/>
    </source>
</evidence>
<accession>A0A816V9B3</accession>
<dbReference type="PANTHER" id="PTHR47633">
    <property type="entry name" value="IMMUNOGLOBULIN"/>
    <property type="match status" value="1"/>
</dbReference>
<dbReference type="FunFam" id="2.60.40.10:FF:000425">
    <property type="entry name" value="Myosin light chain kinase"/>
    <property type="match status" value="1"/>
</dbReference>
<name>A0A816V9B3_9BILA</name>
<sequence length="755" mass="85302">MSFTGFLAAPEIVRRLTSQDASENESVTFTCTVQSVDNADDDEPYSIAWFFNDKQIESNNEKYSLDENPKTGICLLTIRNIVAEDEGPYRCIATNKFGSSVTTAFLAVLRRKRSHSPSPSRNASPNRSLSPSSNRAQDRSVSPLRYINLPVSKLARVTEELESLINQTPSTVQEEEEEEKEKEAEKDDEEQEQENNEPVQTTAEMPPSIEQVETPITKIIEPEENMVLPQVLLPTTTITVEEDKSDIVKIEEQEKPTIVSKLPSIIRINEGEDLDVSCSIIGNPEPVIHWTKDNVDIREDHRIDIYSDRGVHHLEMSEVLMSDQGLYTIHAENSLGKIDTECQIEVIENMNKIKRLKVEGLLPYGARQPTYKAPEFIIKPSNRTVHEGEQFQIFSKVIGNPAPQIVWIRSGKSLEDDGYHKIFDRNGENFFEIPKISILDAGEYSCIATNMMGAVYSTFTVCVEAMTEPESTSSEVEERSTNVSDVDANAMEDVPQSIATQLIDKHVRQHRQLKLSDQSDIDFFLSDFVLKDDFRDEARDVSMNKGDLVEIIDIDKKDKWLVRNKRNLNQICYVPPDYLEMVPDIDINPASNDLNNIDSNQQIVSSKRTFTKKFGGVTSNIDKRYNSINQEEQDSSSSSDDLKTMTEEAEVYFANSDYVPTRPDGISLAENQLVDVLDSHDPEQYLVRTRPRKDERPKIGWVDACFLEKKSTNIGQVSNQLSHFIFLLLTYTTAVVVAAIVTVTVTVSVADDDDI</sequence>
<feature type="domain" description="SH3" evidence="10">
    <location>
        <begin position="647"/>
        <end position="712"/>
    </location>
</feature>
<dbReference type="SUPFAM" id="SSF50044">
    <property type="entry name" value="SH3-domain"/>
    <property type="match status" value="2"/>
</dbReference>
<feature type="domain" description="Ig-like" evidence="11">
    <location>
        <begin position="256"/>
        <end position="345"/>
    </location>
</feature>
<evidence type="ECO:0000313" key="15">
    <source>
        <dbReference type="EMBL" id="CAF3832347.1"/>
    </source>
</evidence>
<evidence type="ECO:0000313" key="16">
    <source>
        <dbReference type="Proteomes" id="UP000663824"/>
    </source>
</evidence>
<evidence type="ECO:0000259" key="10">
    <source>
        <dbReference type="PROSITE" id="PS50002"/>
    </source>
</evidence>
<comment type="caution">
    <text evidence="13">The sequence shown here is derived from an EMBL/GenBank/DDBJ whole genome shotgun (WGS) entry which is preliminary data.</text>
</comment>
<evidence type="ECO:0000256" key="6">
    <source>
        <dbReference type="ARBA" id="ARBA00023319"/>
    </source>
</evidence>
<keyword evidence="4" id="KW-0963">Cytoplasm</keyword>
<reference evidence="13" key="1">
    <citation type="submission" date="2021-02" db="EMBL/GenBank/DDBJ databases">
        <authorList>
            <person name="Nowell W R."/>
        </authorList>
    </citation>
    <scope>NUCLEOTIDE SEQUENCE</scope>
</reference>
<dbReference type="PROSITE" id="PS50002">
    <property type="entry name" value="SH3"/>
    <property type="match status" value="1"/>
</dbReference>
<evidence type="ECO:0000256" key="1">
    <source>
        <dbReference type="ARBA" id="ARBA00004496"/>
    </source>
</evidence>
<comment type="similarity">
    <text evidence="2">Belongs to the protein kinase superfamily. CAMK Ser/Thr protein kinase family.</text>
</comment>
<keyword evidence="6" id="KW-0393">Immunoglobulin domain</keyword>
<dbReference type="SMART" id="SM00409">
    <property type="entry name" value="IG"/>
    <property type="match status" value="3"/>
</dbReference>
<evidence type="ECO:0000259" key="11">
    <source>
        <dbReference type="PROSITE" id="PS50835"/>
    </source>
</evidence>
<evidence type="ECO:0000313" key="12">
    <source>
        <dbReference type="EMBL" id="CAF1343723.1"/>
    </source>
</evidence>
<evidence type="ECO:0000313" key="14">
    <source>
        <dbReference type="EMBL" id="CAF3797382.1"/>
    </source>
</evidence>
<organism evidence="13 16">
    <name type="scientific">Rotaria magnacalcarata</name>
    <dbReference type="NCBI Taxonomy" id="392030"/>
    <lineage>
        <taxon>Eukaryota</taxon>
        <taxon>Metazoa</taxon>
        <taxon>Spiralia</taxon>
        <taxon>Gnathifera</taxon>
        <taxon>Rotifera</taxon>
        <taxon>Eurotatoria</taxon>
        <taxon>Bdelloidea</taxon>
        <taxon>Philodinida</taxon>
        <taxon>Philodinidae</taxon>
        <taxon>Rotaria</taxon>
    </lineage>
</organism>
<feature type="compositionally biased region" description="Acidic residues" evidence="8">
    <location>
        <begin position="173"/>
        <end position="195"/>
    </location>
</feature>
<dbReference type="CDD" id="cd00096">
    <property type="entry name" value="Ig"/>
    <property type="match status" value="1"/>
</dbReference>
<evidence type="ECO:0000256" key="8">
    <source>
        <dbReference type="SAM" id="MobiDB-lite"/>
    </source>
</evidence>
<keyword evidence="9" id="KW-0812">Transmembrane</keyword>
<keyword evidence="9" id="KW-0472">Membrane</keyword>
<dbReference type="SMART" id="SM00408">
    <property type="entry name" value="IGc2"/>
    <property type="match status" value="3"/>
</dbReference>
<dbReference type="Proteomes" id="UP000663855">
    <property type="component" value="Unassembled WGS sequence"/>
</dbReference>
<dbReference type="InterPro" id="IPR003599">
    <property type="entry name" value="Ig_sub"/>
</dbReference>
<dbReference type="EMBL" id="CAJNOV010008918">
    <property type="protein sequence ID" value="CAF1343723.1"/>
    <property type="molecule type" value="Genomic_DNA"/>
</dbReference>
<dbReference type="Gene3D" id="2.30.30.40">
    <property type="entry name" value="SH3 Domains"/>
    <property type="match status" value="2"/>
</dbReference>
<feature type="region of interest" description="Disordered" evidence="8">
    <location>
        <begin position="111"/>
        <end position="141"/>
    </location>
</feature>
<keyword evidence="9" id="KW-1133">Transmembrane helix</keyword>
<dbReference type="Pfam" id="PF07679">
    <property type="entry name" value="I-set"/>
    <property type="match status" value="3"/>
</dbReference>
<dbReference type="FunFam" id="2.60.40.10:FF:000032">
    <property type="entry name" value="palladin isoform X1"/>
    <property type="match status" value="2"/>
</dbReference>
<dbReference type="PROSITE" id="PS50835">
    <property type="entry name" value="IG_LIKE"/>
    <property type="match status" value="3"/>
</dbReference>
<gene>
    <name evidence="15" type="ORF">BYL167_LOCUS4779</name>
    <name evidence="12" type="ORF">CJN711_LOCUS19062</name>
    <name evidence="14" type="ORF">GIL414_LOCUS890</name>
    <name evidence="13" type="ORF">MBJ925_LOCUS24127</name>
</gene>
<feature type="region of interest" description="Disordered" evidence="8">
    <location>
        <begin position="164"/>
        <end position="209"/>
    </location>
</feature>
<evidence type="ECO:0000313" key="13">
    <source>
        <dbReference type="EMBL" id="CAF2110919.1"/>
    </source>
</evidence>
<feature type="compositionally biased region" description="Low complexity" evidence="8">
    <location>
        <begin position="116"/>
        <end position="135"/>
    </location>
</feature>
<evidence type="ECO:0000256" key="3">
    <source>
        <dbReference type="ARBA" id="ARBA00022443"/>
    </source>
</evidence>
<feature type="transmembrane region" description="Helical" evidence="9">
    <location>
        <begin position="724"/>
        <end position="750"/>
    </location>
</feature>
<dbReference type="InterPro" id="IPR036179">
    <property type="entry name" value="Ig-like_dom_sf"/>
</dbReference>
<dbReference type="SMART" id="SM00326">
    <property type="entry name" value="SH3"/>
    <property type="match status" value="2"/>
</dbReference>
<evidence type="ECO:0000256" key="5">
    <source>
        <dbReference type="ARBA" id="ARBA00023157"/>
    </source>
</evidence>
<dbReference type="Proteomes" id="UP000681720">
    <property type="component" value="Unassembled WGS sequence"/>
</dbReference>
<dbReference type="SUPFAM" id="SSF48726">
    <property type="entry name" value="Immunoglobulin"/>
    <property type="match status" value="3"/>
</dbReference>
<evidence type="ECO:0000256" key="2">
    <source>
        <dbReference type="ARBA" id="ARBA00006692"/>
    </source>
</evidence>
<dbReference type="InterPro" id="IPR013098">
    <property type="entry name" value="Ig_I-set"/>
</dbReference>
<dbReference type="InterPro" id="IPR013783">
    <property type="entry name" value="Ig-like_fold"/>
</dbReference>
<dbReference type="EMBL" id="CAJOBJ010000127">
    <property type="protein sequence ID" value="CAF3797382.1"/>
    <property type="molecule type" value="Genomic_DNA"/>
</dbReference>
<dbReference type="InterPro" id="IPR001452">
    <property type="entry name" value="SH3_domain"/>
</dbReference>
<comment type="subcellular location">
    <subcellularLocation>
        <location evidence="1">Cytoplasm</location>
    </subcellularLocation>
</comment>
<keyword evidence="5" id="KW-1015">Disulfide bond</keyword>
<evidence type="ECO:0000256" key="7">
    <source>
        <dbReference type="PROSITE-ProRule" id="PRU00192"/>
    </source>
</evidence>
<evidence type="ECO:0000256" key="9">
    <source>
        <dbReference type="SAM" id="Phobius"/>
    </source>
</evidence>
<dbReference type="EMBL" id="CAJOBH010001039">
    <property type="protein sequence ID" value="CAF3832347.1"/>
    <property type="molecule type" value="Genomic_DNA"/>
</dbReference>
<dbReference type="EMBL" id="CAJNRE010012496">
    <property type="protein sequence ID" value="CAF2110919.1"/>
    <property type="molecule type" value="Genomic_DNA"/>
</dbReference>
<dbReference type="InterPro" id="IPR003598">
    <property type="entry name" value="Ig_sub2"/>
</dbReference>
<dbReference type="Proteomes" id="UP000681967">
    <property type="component" value="Unassembled WGS sequence"/>
</dbReference>